<accession>A0A0S7BIT9</accession>
<proteinExistence type="inferred from homology"/>
<dbReference type="InterPro" id="IPR005935">
    <property type="entry name" value="Mev_decarb"/>
</dbReference>
<dbReference type="InterPro" id="IPR053859">
    <property type="entry name" value="MVD-like_N"/>
</dbReference>
<dbReference type="SUPFAM" id="SSF55060">
    <property type="entry name" value="GHMP Kinase, C-terminal domain"/>
    <property type="match status" value="1"/>
</dbReference>
<dbReference type="InterPro" id="IPR036554">
    <property type="entry name" value="GHMP_kinase_C_sf"/>
</dbReference>
<organism evidence="10">
    <name type="scientific">Longilinea arvoryzae</name>
    <dbReference type="NCBI Taxonomy" id="360412"/>
    <lineage>
        <taxon>Bacteria</taxon>
        <taxon>Bacillati</taxon>
        <taxon>Chloroflexota</taxon>
        <taxon>Anaerolineae</taxon>
        <taxon>Anaerolineales</taxon>
        <taxon>Anaerolineaceae</taxon>
        <taxon>Longilinea</taxon>
    </lineage>
</organism>
<dbReference type="Proteomes" id="UP000055060">
    <property type="component" value="Unassembled WGS sequence"/>
</dbReference>
<evidence type="ECO:0000256" key="7">
    <source>
        <dbReference type="ARBA" id="ARBA00023239"/>
    </source>
</evidence>
<dbReference type="Pfam" id="PF22700">
    <property type="entry name" value="MVD-like_N"/>
    <property type="match status" value="1"/>
</dbReference>
<dbReference type="GO" id="GO:0019287">
    <property type="term" value="P:isopentenyl diphosphate biosynthetic process, mevalonate pathway"/>
    <property type="evidence" value="ECO:0007669"/>
    <property type="project" value="InterPro"/>
</dbReference>
<dbReference type="PANTHER" id="PTHR10977">
    <property type="entry name" value="DIPHOSPHOMEVALONATE DECARBOXYLASE"/>
    <property type="match status" value="1"/>
</dbReference>
<dbReference type="PANTHER" id="PTHR10977:SF3">
    <property type="entry name" value="DIPHOSPHOMEVALONATE DECARBOXYLASE"/>
    <property type="match status" value="1"/>
</dbReference>
<dbReference type="AlphaFoldDB" id="A0A0S7BIT9"/>
<evidence type="ECO:0000313" key="11">
    <source>
        <dbReference type="Proteomes" id="UP000055060"/>
    </source>
</evidence>
<keyword evidence="6" id="KW-0443">Lipid metabolism</keyword>
<dbReference type="GO" id="GO:0005829">
    <property type="term" value="C:cytosol"/>
    <property type="evidence" value="ECO:0007669"/>
    <property type="project" value="InterPro"/>
</dbReference>
<evidence type="ECO:0000259" key="9">
    <source>
        <dbReference type="Pfam" id="PF22700"/>
    </source>
</evidence>
<dbReference type="InterPro" id="IPR029765">
    <property type="entry name" value="Mev_diP_decarb"/>
</dbReference>
<dbReference type="InterPro" id="IPR014721">
    <property type="entry name" value="Ribsml_uS5_D2-typ_fold_subgr"/>
</dbReference>
<dbReference type="EMBL" id="DF967972">
    <property type="protein sequence ID" value="GAP15072.1"/>
    <property type="molecule type" value="Genomic_DNA"/>
</dbReference>
<reference evidence="10" key="1">
    <citation type="submission" date="2015-07" db="EMBL/GenBank/DDBJ databases">
        <title>Draft Genome Sequences of Anaerolinea thermolimosa IMO-1, Bellilinea caldifistulae GOMI-1, Leptolinea tardivitalis YMTK-2, Levilinea saccharolytica KIBI-1,Longilinea arvoryzae KOME-1, Previously Described as Members of the Anaerolineaceae (Chloroflexi).</title>
        <authorList>
            <person name="Sekiguchi Y."/>
            <person name="Ohashi A."/>
            <person name="Matsuura N."/>
            <person name="Tourlousse M.D."/>
        </authorList>
    </citation>
    <scope>NUCLEOTIDE SEQUENCE [LARGE SCALE GENOMIC DNA]</scope>
    <source>
        <strain evidence="10">KOME-1</strain>
    </source>
</reference>
<dbReference type="InterPro" id="IPR041431">
    <property type="entry name" value="Mvd1_C"/>
</dbReference>
<evidence type="ECO:0000256" key="2">
    <source>
        <dbReference type="ARBA" id="ARBA00012296"/>
    </source>
</evidence>
<keyword evidence="5" id="KW-0067">ATP-binding</keyword>
<keyword evidence="3" id="KW-0444">Lipid biosynthesis</keyword>
<dbReference type="GO" id="GO:0005524">
    <property type="term" value="F:ATP binding"/>
    <property type="evidence" value="ECO:0007669"/>
    <property type="project" value="UniProtKB-KW"/>
</dbReference>
<dbReference type="FunFam" id="3.30.230.10:FF:000072">
    <property type="entry name" value="Diphosphomevalonate decarboxylase"/>
    <property type="match status" value="1"/>
</dbReference>
<keyword evidence="11" id="KW-1185">Reference proteome</keyword>
<comment type="similarity">
    <text evidence="1">Belongs to the diphosphomevalonate decarboxylase family.</text>
</comment>
<evidence type="ECO:0000256" key="3">
    <source>
        <dbReference type="ARBA" id="ARBA00022516"/>
    </source>
</evidence>
<dbReference type="GO" id="GO:0004163">
    <property type="term" value="F:diphosphomevalonate decarboxylase activity"/>
    <property type="evidence" value="ECO:0007669"/>
    <property type="project" value="UniProtKB-EC"/>
</dbReference>
<dbReference type="RefSeq" id="WP_075074274.1">
    <property type="nucleotide sequence ID" value="NZ_DF967972.1"/>
</dbReference>
<dbReference type="SUPFAM" id="SSF54211">
    <property type="entry name" value="Ribosomal protein S5 domain 2-like"/>
    <property type="match status" value="1"/>
</dbReference>
<dbReference type="Pfam" id="PF18376">
    <property type="entry name" value="MDD_C"/>
    <property type="match status" value="1"/>
</dbReference>
<keyword evidence="4" id="KW-0547">Nucleotide-binding</keyword>
<protein>
    <recommendedName>
        <fullName evidence="2">diphosphomevalonate decarboxylase</fullName>
        <ecNumber evidence="2">4.1.1.33</ecNumber>
    </recommendedName>
</protein>
<dbReference type="Gene3D" id="3.30.230.10">
    <property type="match status" value="1"/>
</dbReference>
<name>A0A0S7BIT9_9CHLR</name>
<feature type="domain" description="Mvd1 C-terminal" evidence="8">
    <location>
        <begin position="180"/>
        <end position="306"/>
    </location>
</feature>
<evidence type="ECO:0000256" key="4">
    <source>
        <dbReference type="ARBA" id="ARBA00022741"/>
    </source>
</evidence>
<dbReference type="EC" id="4.1.1.33" evidence="2"/>
<evidence type="ECO:0000259" key="8">
    <source>
        <dbReference type="Pfam" id="PF18376"/>
    </source>
</evidence>
<keyword evidence="7" id="KW-0456">Lyase</keyword>
<sequence length="329" mass="34761">MSSSQATAIAHPNIAFIKYWGNRDSLLRLPANGSISMNLGGLETRTTIEFSPEFSIDTLVINLQPVYGAGLERVVSFLDRVRGMAGQTWRAHVSSNNNFPTGAGIASSAAAFAALSLAASHAIGLNLDEAGLSRLARTGSGSACRSVPGGFVEWKTGSGDADSYAVRIAPPQHWALVDHVAIVRAVNKPVGSTEGHALAGTSPLQAARVADTLRRIEICRDAILNRDFSALTRIIEQDSNLMHAVMMTSQPALFYWEPASIALMKSIPVWRQEGLNAAYTLDAGPNVHIISPAQDSAAVQERLNAFPGVKSVLVAPVGGPARLASGAEE</sequence>
<feature type="domain" description="Diphosphomevalonate decarboxylase-like N-terminal" evidence="9">
    <location>
        <begin position="10"/>
        <end position="165"/>
    </location>
</feature>
<dbReference type="InterPro" id="IPR020568">
    <property type="entry name" value="Ribosomal_Su5_D2-typ_SF"/>
</dbReference>
<evidence type="ECO:0000256" key="6">
    <source>
        <dbReference type="ARBA" id="ARBA00023098"/>
    </source>
</evidence>
<dbReference type="OrthoDB" id="5498344at2"/>
<dbReference type="STRING" id="360412.LARV_02852"/>
<evidence type="ECO:0000256" key="1">
    <source>
        <dbReference type="ARBA" id="ARBA00008831"/>
    </source>
</evidence>
<dbReference type="NCBIfam" id="TIGR01240">
    <property type="entry name" value="mevDPdecarb"/>
    <property type="match status" value="1"/>
</dbReference>
<dbReference type="Gene3D" id="3.30.70.890">
    <property type="entry name" value="GHMP kinase, C-terminal domain"/>
    <property type="match status" value="1"/>
</dbReference>
<dbReference type="PIRSF" id="PIRSF015950">
    <property type="entry name" value="Mev_P_decrbx"/>
    <property type="match status" value="1"/>
</dbReference>
<evidence type="ECO:0000313" key="10">
    <source>
        <dbReference type="EMBL" id="GAP15072.1"/>
    </source>
</evidence>
<evidence type="ECO:0000256" key="5">
    <source>
        <dbReference type="ARBA" id="ARBA00022840"/>
    </source>
</evidence>
<gene>
    <name evidence="10" type="ORF">LARV_02852</name>
</gene>